<proteinExistence type="predicted"/>
<evidence type="ECO:0000256" key="1">
    <source>
        <dbReference type="ARBA" id="ARBA00004170"/>
    </source>
</evidence>
<evidence type="ECO:0000256" key="6">
    <source>
        <dbReference type="ARBA" id="ARBA00023136"/>
    </source>
</evidence>
<keyword evidence="4" id="KW-0343">GTPase activation</keyword>
<accession>A0AAN7WR54</accession>
<keyword evidence="3 7" id="KW-0728">SH3 domain</keyword>
<dbReference type="InterPro" id="IPR001452">
    <property type="entry name" value="SH3_domain"/>
</dbReference>
<evidence type="ECO:0000256" key="2">
    <source>
        <dbReference type="ARBA" id="ARBA00004496"/>
    </source>
</evidence>
<dbReference type="PROSITE" id="PS50002">
    <property type="entry name" value="SH3"/>
    <property type="match status" value="1"/>
</dbReference>
<organism evidence="10 11">
    <name type="scientific">Eleginops maclovinus</name>
    <name type="common">Patagonian blennie</name>
    <name type="synonym">Eleginus maclovinus</name>
    <dbReference type="NCBI Taxonomy" id="56733"/>
    <lineage>
        <taxon>Eukaryota</taxon>
        <taxon>Metazoa</taxon>
        <taxon>Chordata</taxon>
        <taxon>Craniata</taxon>
        <taxon>Vertebrata</taxon>
        <taxon>Euteleostomi</taxon>
        <taxon>Actinopterygii</taxon>
        <taxon>Neopterygii</taxon>
        <taxon>Teleostei</taxon>
        <taxon>Neoteleostei</taxon>
        <taxon>Acanthomorphata</taxon>
        <taxon>Eupercaria</taxon>
        <taxon>Perciformes</taxon>
        <taxon>Notothenioidei</taxon>
        <taxon>Eleginopidae</taxon>
        <taxon>Eleginops</taxon>
    </lineage>
</organism>
<feature type="region of interest" description="Disordered" evidence="8">
    <location>
        <begin position="130"/>
        <end position="159"/>
    </location>
</feature>
<dbReference type="PANTHER" id="PTHR23176:SF108">
    <property type="entry name" value="RHO GTPASE-ACTIVATING PROTEIN 15"/>
    <property type="match status" value="1"/>
</dbReference>
<evidence type="ECO:0000256" key="7">
    <source>
        <dbReference type="PROSITE-ProRule" id="PRU00192"/>
    </source>
</evidence>
<reference evidence="10 11" key="1">
    <citation type="journal article" date="2023" name="Genes (Basel)">
        <title>Chromosome-Level Genome Assembly and Circadian Gene Repertoire of the Patagonia Blennie Eleginops maclovinus-The Closest Ancestral Proxy of Antarctic Cryonotothenioids.</title>
        <authorList>
            <person name="Cheng C.C."/>
            <person name="Rivera-Colon A.G."/>
            <person name="Minhas B.F."/>
            <person name="Wilson L."/>
            <person name="Rayamajhi N."/>
            <person name="Vargas-Chacoff L."/>
            <person name="Catchen J.M."/>
        </authorList>
    </citation>
    <scope>NUCLEOTIDE SEQUENCE [LARGE SCALE GENOMIC DNA]</scope>
    <source>
        <strain evidence="10">JMC-PN-2008</strain>
    </source>
</reference>
<evidence type="ECO:0000256" key="8">
    <source>
        <dbReference type="SAM" id="MobiDB-lite"/>
    </source>
</evidence>
<keyword evidence="11" id="KW-1185">Reference proteome</keyword>
<keyword evidence="5" id="KW-0963">Cytoplasm</keyword>
<dbReference type="Gene3D" id="2.30.30.40">
    <property type="entry name" value="SH3 Domains"/>
    <property type="match status" value="1"/>
</dbReference>
<evidence type="ECO:0000256" key="4">
    <source>
        <dbReference type="ARBA" id="ARBA00022468"/>
    </source>
</evidence>
<feature type="compositionally biased region" description="Polar residues" evidence="8">
    <location>
        <begin position="148"/>
        <end position="159"/>
    </location>
</feature>
<dbReference type="AlphaFoldDB" id="A0AAN7WR54"/>
<dbReference type="Pfam" id="PF00018">
    <property type="entry name" value="SH3_1"/>
    <property type="match status" value="1"/>
</dbReference>
<feature type="compositionally biased region" description="Basic and acidic residues" evidence="8">
    <location>
        <begin position="137"/>
        <end position="147"/>
    </location>
</feature>
<dbReference type="InterPro" id="IPR050729">
    <property type="entry name" value="Rho-GAP"/>
</dbReference>
<dbReference type="PANTHER" id="PTHR23176">
    <property type="entry name" value="RHO/RAC/CDC GTPASE-ACTIVATING PROTEIN"/>
    <property type="match status" value="1"/>
</dbReference>
<name>A0AAN7WR54_ELEMC</name>
<evidence type="ECO:0000256" key="3">
    <source>
        <dbReference type="ARBA" id="ARBA00022443"/>
    </source>
</evidence>
<dbReference type="EMBL" id="JAUZQC010000022">
    <property type="protein sequence ID" value="KAK5851146.1"/>
    <property type="molecule type" value="Genomic_DNA"/>
</dbReference>
<dbReference type="GO" id="GO:0005096">
    <property type="term" value="F:GTPase activator activity"/>
    <property type="evidence" value="ECO:0007669"/>
    <property type="project" value="UniProtKB-KW"/>
</dbReference>
<evidence type="ECO:0000313" key="10">
    <source>
        <dbReference type="EMBL" id="KAK5851146.1"/>
    </source>
</evidence>
<evidence type="ECO:0000256" key="5">
    <source>
        <dbReference type="ARBA" id="ARBA00022490"/>
    </source>
</evidence>
<reference evidence="10 11" key="2">
    <citation type="journal article" date="2023" name="Mol. Biol. Evol.">
        <title>Genomics of Secondarily Temperate Adaptation in the Only Non-Antarctic Icefish.</title>
        <authorList>
            <person name="Rivera-Colon A.G."/>
            <person name="Rayamajhi N."/>
            <person name="Minhas B.F."/>
            <person name="Madrigal G."/>
            <person name="Bilyk K.T."/>
            <person name="Yoon V."/>
            <person name="Hune M."/>
            <person name="Gregory S."/>
            <person name="Cheng C.H.C."/>
            <person name="Catchen J.M."/>
        </authorList>
    </citation>
    <scope>NUCLEOTIDE SEQUENCE [LARGE SCALE GENOMIC DNA]</scope>
    <source>
        <strain evidence="10">JMC-PN-2008</strain>
    </source>
</reference>
<feature type="domain" description="SH3" evidence="9">
    <location>
        <begin position="1"/>
        <end position="62"/>
    </location>
</feature>
<dbReference type="SUPFAM" id="SSF50044">
    <property type="entry name" value="SH3-domain"/>
    <property type="match status" value="1"/>
</dbReference>
<comment type="subcellular location">
    <subcellularLocation>
        <location evidence="2">Cytoplasm</location>
    </subcellularLocation>
    <subcellularLocation>
        <location evidence="1">Membrane</location>
        <topology evidence="1">Peripheral membrane protein</topology>
    </subcellularLocation>
</comment>
<dbReference type="GO" id="GO:0016020">
    <property type="term" value="C:membrane"/>
    <property type="evidence" value="ECO:0007669"/>
    <property type="project" value="UniProtKB-SubCell"/>
</dbReference>
<gene>
    <name evidence="10" type="ORF">PBY51_001962</name>
</gene>
<evidence type="ECO:0000259" key="9">
    <source>
        <dbReference type="PROSITE" id="PS50002"/>
    </source>
</evidence>
<dbReference type="Proteomes" id="UP001346869">
    <property type="component" value="Unassembled WGS sequence"/>
</dbReference>
<protein>
    <recommendedName>
        <fullName evidence="9">SH3 domain-containing protein</fullName>
    </recommendedName>
</protein>
<evidence type="ECO:0000313" key="11">
    <source>
        <dbReference type="Proteomes" id="UP001346869"/>
    </source>
</evidence>
<dbReference type="GO" id="GO:0005737">
    <property type="term" value="C:cytoplasm"/>
    <property type="evidence" value="ECO:0007669"/>
    <property type="project" value="UniProtKB-SubCell"/>
</dbReference>
<comment type="caution">
    <text evidence="10">The sequence shown here is derived from an EMBL/GenBank/DDBJ whole genome shotgun (WGS) entry which is preliminary data.</text>
</comment>
<dbReference type="InterPro" id="IPR036028">
    <property type="entry name" value="SH3-like_dom_sf"/>
</dbReference>
<keyword evidence="6" id="KW-0472">Membrane</keyword>
<sequence>MELVSVQHEFEYTAKDGHLVSIRRNESYILVSRTNEHWWQVRKDLHTRPFYVPAQYMKELPTITEHSSVPKKMDSPVMKPLDMDDINPRKGTTVIRVCDLDAPRVTYHFSTFGLCENIQDVKPCETVEEGETSSSFAHREDDIKTQDSTEGFSSTPAPLNTDITGLYAKHHHLPKVRTEPKEPLQDGKGEEQLTFFPDEDMDFPSPPKSPLYDTIPELNIPEFDSFSELPGPIDADETLMLNEQHFNPTQKATSCPDEAPTEQVSFLFSSRCIVLIHHFVLVFF</sequence>